<dbReference type="Proteomes" id="UP000249518">
    <property type="component" value="Unassembled WGS sequence"/>
</dbReference>
<organism evidence="2 3">
    <name type="scientific">Flavobacterium lacus</name>
    <dbReference type="NCBI Taxonomy" id="1353778"/>
    <lineage>
        <taxon>Bacteria</taxon>
        <taxon>Pseudomonadati</taxon>
        <taxon>Bacteroidota</taxon>
        <taxon>Flavobacteriia</taxon>
        <taxon>Flavobacteriales</taxon>
        <taxon>Flavobacteriaceae</taxon>
        <taxon>Flavobacterium</taxon>
    </lineage>
</organism>
<comment type="caution">
    <text evidence="2">The sequence shown here is derived from an EMBL/GenBank/DDBJ whole genome shotgun (WGS) entry which is preliminary data.</text>
</comment>
<keyword evidence="3" id="KW-1185">Reference proteome</keyword>
<dbReference type="InterPro" id="IPR026444">
    <property type="entry name" value="Secre_tail"/>
</dbReference>
<sequence>MKNLYLIMIFLCISKSYSQQYVTWNPVQTGTQISGSVIIGGQTINVDGIQLAGVNGNNPIEFNSPGDTQNLVVSETNQVFGTFGPNNDGNSRDLVFNFSQPVYVTRYNMHDIDRQNWWNDSFFFNGINFTNNPAPNGINTNVFLGGAQATMENFNSPASWFCSDSPVSSFRINYQTTGGLTHAYLGYSMQVLLSPSINDTNTICLSSTPPLFPVVGNNIVGTWSPSFINTNTIGDLTYTFTPNAGQPIQCPISMTVTVVDCCLPNAILSSPNEDVTNLSPFVFLTNPLAVRHLERSDFIIASNIIGIGDNVFQNGVVYHAENFVELTPGFEALFGSQFAAYPQGCSEDFTYRNTKPIEKEVIAENEAFVNLTKPSILKLYSQNDILKISLIDMYANNLTIVSLDGKTLHQDNSNEKDYYEIDISNYAKGVYIVSTVIGNGQIYSEKFIKK</sequence>
<gene>
    <name evidence="2" type="ORF">B0I10_111103</name>
</gene>
<proteinExistence type="predicted"/>
<dbReference type="InterPro" id="IPR055015">
    <property type="entry name" value="GCX_COOH"/>
</dbReference>
<dbReference type="InterPro" id="IPR014755">
    <property type="entry name" value="Cu-Rt/internalin_Ig-like"/>
</dbReference>
<dbReference type="RefSeq" id="WP_112086680.1">
    <property type="nucleotide sequence ID" value="NZ_QLSV01000011.1"/>
</dbReference>
<dbReference type="EMBL" id="QLSV01000011">
    <property type="protein sequence ID" value="RAR47193.1"/>
    <property type="molecule type" value="Genomic_DNA"/>
</dbReference>
<dbReference type="Gene3D" id="2.60.40.1220">
    <property type="match status" value="1"/>
</dbReference>
<protein>
    <submittedName>
        <fullName evidence="2">Putative secreted protein (Por secretion system target)</fullName>
    </submittedName>
</protein>
<reference evidence="2 3" key="1">
    <citation type="submission" date="2018-06" db="EMBL/GenBank/DDBJ databases">
        <title>Genomic Encyclopedia of Type Strains, Phase III (KMG-III): the genomes of soil and plant-associated and newly described type strains.</title>
        <authorList>
            <person name="Whitman W."/>
        </authorList>
    </citation>
    <scope>NUCLEOTIDE SEQUENCE [LARGE SCALE GENOMIC DNA]</scope>
    <source>
        <strain evidence="2 3">CGMCC 1.12504</strain>
    </source>
</reference>
<dbReference type="NCBIfam" id="TIGR04183">
    <property type="entry name" value="Por_Secre_tail"/>
    <property type="match status" value="1"/>
</dbReference>
<evidence type="ECO:0000256" key="1">
    <source>
        <dbReference type="ARBA" id="ARBA00022729"/>
    </source>
</evidence>
<dbReference type="OrthoDB" id="1292260at2"/>
<name>A0A328WM32_9FLAO</name>
<evidence type="ECO:0000313" key="3">
    <source>
        <dbReference type="Proteomes" id="UP000249518"/>
    </source>
</evidence>
<evidence type="ECO:0000313" key="2">
    <source>
        <dbReference type="EMBL" id="RAR47193.1"/>
    </source>
</evidence>
<dbReference type="NCBIfam" id="NF045639">
    <property type="entry name" value="GCX_COOH"/>
    <property type="match status" value="1"/>
</dbReference>
<accession>A0A328WM32</accession>
<dbReference type="AlphaFoldDB" id="A0A328WM32"/>
<keyword evidence="1" id="KW-0732">Signal</keyword>